<dbReference type="RefSeq" id="WP_202236357.1">
    <property type="nucleotide sequence ID" value="NZ_AP018365.1"/>
</dbReference>
<feature type="domain" description="NADPH-dependent FMN reductase-like" evidence="1">
    <location>
        <begin position="2"/>
        <end position="137"/>
    </location>
</feature>
<dbReference type="PANTHER" id="PTHR30543:SF21">
    <property type="entry name" value="NAD(P)H-DEPENDENT FMN REDUCTASE LOT6"/>
    <property type="match status" value="1"/>
</dbReference>
<dbReference type="AlphaFoldDB" id="A0A7U3VR25"/>
<gene>
    <name evidence="2" type="ORF">RVR_7345</name>
</gene>
<name>A0A7U3VR25_9ACTN</name>
<evidence type="ECO:0000313" key="2">
    <source>
        <dbReference type="EMBL" id="BBB00330.1"/>
    </source>
</evidence>
<proteinExistence type="predicted"/>
<dbReference type="SUPFAM" id="SSF52218">
    <property type="entry name" value="Flavoproteins"/>
    <property type="match status" value="1"/>
</dbReference>
<reference evidence="2 3" key="4">
    <citation type="journal article" date="2020" name="Sci. Rep.">
        <title>beta-carboline chemical signals induce reveromycin production through a LuxR family regulator in Streptomyces sp. SN-593.</title>
        <authorList>
            <person name="Panthee S."/>
            <person name="Kito N."/>
            <person name="Hayashi T."/>
            <person name="Shimizu T."/>
            <person name="Ishikawa J."/>
            <person name="Hamamoto H."/>
            <person name="Osada H."/>
            <person name="Takahashi S."/>
        </authorList>
    </citation>
    <scope>NUCLEOTIDE SEQUENCE [LARGE SCALE GENOMIC DNA]</scope>
    <source>
        <strain evidence="2 3">SN-593</strain>
    </source>
</reference>
<dbReference type="Gene3D" id="3.40.50.360">
    <property type="match status" value="1"/>
</dbReference>
<dbReference type="InterPro" id="IPR029039">
    <property type="entry name" value="Flavoprotein-like_sf"/>
</dbReference>
<dbReference type="InterPro" id="IPR050712">
    <property type="entry name" value="NAD(P)H-dep_reductase"/>
</dbReference>
<sequence length="185" mass="19707">MGVIVGSTRPTRICADIAGLAAKHLGAESALSYGLIDLAEIALPFLDEPRKPALGGYAHAHTRAWSGVVSAFDGFVLVFPQYNWGYPAVLKNALDFLYTEWRGKPAALVTYGSRGGGRAAEQMRTVLTGLHMDVVADDVRIVISADDVDDTGRLVDAGRTVAPYLDGLQAIDARLSAFIHPTPGE</sequence>
<evidence type="ECO:0000259" key="1">
    <source>
        <dbReference type="Pfam" id="PF03358"/>
    </source>
</evidence>
<dbReference type="EMBL" id="AP018365">
    <property type="protein sequence ID" value="BBB00330.1"/>
    <property type="molecule type" value="Genomic_DNA"/>
</dbReference>
<protein>
    <submittedName>
        <fullName evidence="2">Putative reductase</fullName>
    </submittedName>
</protein>
<dbReference type="InterPro" id="IPR005025">
    <property type="entry name" value="FMN_Rdtase-like_dom"/>
</dbReference>
<dbReference type="GO" id="GO:0005829">
    <property type="term" value="C:cytosol"/>
    <property type="evidence" value="ECO:0007669"/>
    <property type="project" value="TreeGrafter"/>
</dbReference>
<dbReference type="GO" id="GO:0010181">
    <property type="term" value="F:FMN binding"/>
    <property type="evidence" value="ECO:0007669"/>
    <property type="project" value="TreeGrafter"/>
</dbReference>
<evidence type="ECO:0000313" key="3">
    <source>
        <dbReference type="Proteomes" id="UP000595703"/>
    </source>
</evidence>
<dbReference type="Proteomes" id="UP000595703">
    <property type="component" value="Chromosome"/>
</dbReference>
<dbReference type="PANTHER" id="PTHR30543">
    <property type="entry name" value="CHROMATE REDUCTASE"/>
    <property type="match status" value="1"/>
</dbReference>
<dbReference type="GO" id="GO:0016491">
    <property type="term" value="F:oxidoreductase activity"/>
    <property type="evidence" value="ECO:0007669"/>
    <property type="project" value="InterPro"/>
</dbReference>
<reference evidence="2 3" key="1">
    <citation type="journal article" date="2010" name="J. Bacteriol.">
        <title>Biochemical characterization of a novel indole prenyltransferase from Streptomyces sp. SN-593.</title>
        <authorList>
            <person name="Takahashi S."/>
            <person name="Takagi H."/>
            <person name="Toyoda A."/>
            <person name="Uramoto M."/>
            <person name="Nogawa T."/>
            <person name="Ueki M."/>
            <person name="Sakaki Y."/>
            <person name="Osada H."/>
        </authorList>
    </citation>
    <scope>NUCLEOTIDE SEQUENCE [LARGE SCALE GENOMIC DNA]</scope>
    <source>
        <strain evidence="2 3">SN-593</strain>
    </source>
</reference>
<reference evidence="2 3" key="3">
    <citation type="journal article" date="2011" name="Nat. Chem. Biol.">
        <title>Reveromycin A biosynthesis uses RevG and RevJ for stereospecific spiroacetal formation.</title>
        <authorList>
            <person name="Takahashi S."/>
            <person name="Toyoda A."/>
            <person name="Sekiyama Y."/>
            <person name="Takagi H."/>
            <person name="Nogawa T."/>
            <person name="Uramoto M."/>
            <person name="Suzuki R."/>
            <person name="Koshino H."/>
            <person name="Kumano T."/>
            <person name="Panthee S."/>
            <person name="Dairi T."/>
            <person name="Ishikawa J."/>
            <person name="Ikeda H."/>
            <person name="Sakaki Y."/>
            <person name="Osada H."/>
        </authorList>
    </citation>
    <scope>NUCLEOTIDE SEQUENCE [LARGE SCALE GENOMIC DNA]</scope>
    <source>
        <strain evidence="2 3">SN-593</strain>
    </source>
</reference>
<dbReference type="KEGG" id="arev:RVR_7345"/>
<organism evidence="2 3">
    <name type="scientific">Actinacidiphila reveromycinica</name>
    <dbReference type="NCBI Taxonomy" id="659352"/>
    <lineage>
        <taxon>Bacteria</taxon>
        <taxon>Bacillati</taxon>
        <taxon>Actinomycetota</taxon>
        <taxon>Actinomycetes</taxon>
        <taxon>Kitasatosporales</taxon>
        <taxon>Streptomycetaceae</taxon>
        <taxon>Actinacidiphila</taxon>
    </lineage>
</organism>
<keyword evidence="3" id="KW-1185">Reference proteome</keyword>
<accession>A0A7U3VR25</accession>
<dbReference type="Pfam" id="PF03358">
    <property type="entry name" value="FMN_red"/>
    <property type="match status" value="1"/>
</dbReference>
<reference evidence="2 3" key="2">
    <citation type="journal article" date="2011" name="J. Antibiot.">
        <title>Furaquinocins I and J: novel polyketide isoprenoid hybrid compounds from Streptomyces reveromyceticus SN-593.</title>
        <authorList>
            <person name="Panthee S."/>
            <person name="Takahashi S."/>
            <person name="Takagi H."/>
            <person name="Nogawa T."/>
            <person name="Oowada E."/>
            <person name="Uramoto M."/>
            <person name="Osada H."/>
        </authorList>
    </citation>
    <scope>NUCLEOTIDE SEQUENCE [LARGE SCALE GENOMIC DNA]</scope>
    <source>
        <strain evidence="2 3">SN-593</strain>
    </source>
</reference>